<keyword evidence="5" id="KW-1185">Reference proteome</keyword>
<dbReference type="InterPro" id="IPR011006">
    <property type="entry name" value="CheY-like_superfamily"/>
</dbReference>
<feature type="domain" description="Response regulatory" evidence="2">
    <location>
        <begin position="4"/>
        <end position="118"/>
    </location>
</feature>
<evidence type="ECO:0000259" key="2">
    <source>
        <dbReference type="PROSITE" id="PS50110"/>
    </source>
</evidence>
<keyword evidence="1" id="KW-0597">Phosphoprotein</keyword>
<dbReference type="InterPro" id="IPR007492">
    <property type="entry name" value="LytTR_DNA-bd_dom"/>
</dbReference>
<reference evidence="5" key="1">
    <citation type="journal article" date="2019" name="Int. J. Syst. Evol. Microbiol.">
        <title>The Global Catalogue of Microorganisms (GCM) 10K type strain sequencing project: providing services to taxonomists for standard genome sequencing and annotation.</title>
        <authorList>
            <consortium name="The Broad Institute Genomics Platform"/>
            <consortium name="The Broad Institute Genome Sequencing Center for Infectious Disease"/>
            <person name="Wu L."/>
            <person name="Ma J."/>
        </authorList>
    </citation>
    <scope>NUCLEOTIDE SEQUENCE [LARGE SCALE GENOMIC DNA]</scope>
    <source>
        <strain evidence="5">JCM 17338</strain>
    </source>
</reference>
<dbReference type="GO" id="GO:0003677">
    <property type="term" value="F:DNA binding"/>
    <property type="evidence" value="ECO:0007669"/>
    <property type="project" value="UniProtKB-KW"/>
</dbReference>
<dbReference type="InterPro" id="IPR046947">
    <property type="entry name" value="LytR-like"/>
</dbReference>
<name>A0ABP7PCP0_9SPHI</name>
<sequence>MTFTCIIIDDDPGTIEQLTEYISLIPELSLLKGFTNPMLAVEEINRSVDPLDFLFTDIEMPEISGIEVAKQVGNKIKSLILVSSHLKYAVEGYDLSAKQFLPKPFNFKKFELVVNNLIANIIKERPFLWIKVGKKNEFMKTDIDQIVAFEGASNYIKIHTIDKTVITYGKIYEFEKLLEQYSGFIRINKSFIISEAYIQKIESNMVHLTKNIQVKVGATFKKSFSLRLEEITRTKII</sequence>
<accession>A0ABP7PCP0</accession>
<organism evidence="4 5">
    <name type="scientific">Pedobacter ginsengiterrae</name>
    <dbReference type="NCBI Taxonomy" id="871696"/>
    <lineage>
        <taxon>Bacteria</taxon>
        <taxon>Pseudomonadati</taxon>
        <taxon>Bacteroidota</taxon>
        <taxon>Sphingobacteriia</taxon>
        <taxon>Sphingobacteriales</taxon>
        <taxon>Sphingobacteriaceae</taxon>
        <taxon>Pedobacter</taxon>
    </lineage>
</organism>
<comment type="caution">
    <text evidence="4">The sequence shown here is derived from an EMBL/GenBank/DDBJ whole genome shotgun (WGS) entry which is preliminary data.</text>
</comment>
<keyword evidence="4" id="KW-0238">DNA-binding</keyword>
<dbReference type="PROSITE" id="PS50110">
    <property type="entry name" value="RESPONSE_REGULATORY"/>
    <property type="match status" value="1"/>
</dbReference>
<dbReference type="SUPFAM" id="SSF52172">
    <property type="entry name" value="CheY-like"/>
    <property type="match status" value="1"/>
</dbReference>
<dbReference type="PROSITE" id="PS50930">
    <property type="entry name" value="HTH_LYTTR"/>
    <property type="match status" value="1"/>
</dbReference>
<dbReference type="Proteomes" id="UP001501081">
    <property type="component" value="Unassembled WGS sequence"/>
</dbReference>
<evidence type="ECO:0000313" key="5">
    <source>
        <dbReference type="Proteomes" id="UP001501081"/>
    </source>
</evidence>
<dbReference type="SMART" id="SM00448">
    <property type="entry name" value="REC"/>
    <property type="match status" value="1"/>
</dbReference>
<dbReference type="Gene3D" id="2.40.50.1020">
    <property type="entry name" value="LytTr DNA-binding domain"/>
    <property type="match status" value="1"/>
</dbReference>
<dbReference type="SMART" id="SM00850">
    <property type="entry name" value="LytTR"/>
    <property type="match status" value="1"/>
</dbReference>
<gene>
    <name evidence="4" type="ORF">GCM10022246_14460</name>
</gene>
<proteinExistence type="predicted"/>
<evidence type="ECO:0000259" key="3">
    <source>
        <dbReference type="PROSITE" id="PS50930"/>
    </source>
</evidence>
<dbReference type="PANTHER" id="PTHR37299:SF1">
    <property type="entry name" value="STAGE 0 SPORULATION PROTEIN A HOMOLOG"/>
    <property type="match status" value="1"/>
</dbReference>
<feature type="domain" description="HTH LytTR-type" evidence="3">
    <location>
        <begin position="130"/>
        <end position="230"/>
    </location>
</feature>
<dbReference type="RefSeq" id="WP_316760928.1">
    <property type="nucleotide sequence ID" value="NZ_BAABAK010000005.1"/>
</dbReference>
<dbReference type="InterPro" id="IPR001789">
    <property type="entry name" value="Sig_transdc_resp-reg_receiver"/>
</dbReference>
<evidence type="ECO:0000313" key="4">
    <source>
        <dbReference type="EMBL" id="GAA3962306.1"/>
    </source>
</evidence>
<dbReference type="Pfam" id="PF00072">
    <property type="entry name" value="Response_reg"/>
    <property type="match status" value="1"/>
</dbReference>
<dbReference type="Gene3D" id="3.40.50.2300">
    <property type="match status" value="1"/>
</dbReference>
<evidence type="ECO:0000256" key="1">
    <source>
        <dbReference type="PROSITE-ProRule" id="PRU00169"/>
    </source>
</evidence>
<feature type="modified residue" description="4-aspartylphosphate" evidence="1">
    <location>
        <position position="57"/>
    </location>
</feature>
<protein>
    <submittedName>
        <fullName evidence="4">LytTR family DNA-binding domain-containing protein</fullName>
    </submittedName>
</protein>
<dbReference type="Pfam" id="PF04397">
    <property type="entry name" value="LytTR"/>
    <property type="match status" value="1"/>
</dbReference>
<dbReference type="PANTHER" id="PTHR37299">
    <property type="entry name" value="TRANSCRIPTIONAL REGULATOR-RELATED"/>
    <property type="match status" value="1"/>
</dbReference>
<dbReference type="EMBL" id="BAABAK010000005">
    <property type="protein sequence ID" value="GAA3962306.1"/>
    <property type="molecule type" value="Genomic_DNA"/>
</dbReference>